<reference evidence="2" key="1">
    <citation type="submission" date="2023-08" db="EMBL/GenBank/DDBJ databases">
        <title>Chromosome-level Genome Assembly of mud carp (Cirrhinus molitorella).</title>
        <authorList>
            <person name="Liu H."/>
        </authorList>
    </citation>
    <scope>NUCLEOTIDE SEQUENCE</scope>
    <source>
        <strain evidence="2">Prfri</strain>
        <tissue evidence="2">Muscle</tissue>
    </source>
</reference>
<accession>A0AA88Q0X4</accession>
<proteinExistence type="predicted"/>
<keyword evidence="3" id="KW-1185">Reference proteome</keyword>
<feature type="compositionally biased region" description="Acidic residues" evidence="1">
    <location>
        <begin position="133"/>
        <end position="149"/>
    </location>
</feature>
<evidence type="ECO:0000313" key="2">
    <source>
        <dbReference type="EMBL" id="KAK2908885.1"/>
    </source>
</evidence>
<protein>
    <submittedName>
        <fullName evidence="2">Uncharacterized protein</fullName>
    </submittedName>
</protein>
<sequence>MHDGSYPTITIFKDIPYSRGEEGDFGNATLNPNAQPFQPFGGEENIDVEYEYVQADGGNVEEVVPLAEQEGAHSHESPLEPENPLENVGNSPVKELQAIEGNSDEATEELISHSTELVEGKGDEMRKEGNEILTEENVEINEDIPLQEEQETELRRFAVRTD</sequence>
<gene>
    <name evidence="2" type="ORF">Q8A67_004722</name>
</gene>
<feature type="region of interest" description="Disordered" evidence="1">
    <location>
        <begin position="67"/>
        <end position="89"/>
    </location>
</feature>
<dbReference type="AlphaFoldDB" id="A0AA88Q0X4"/>
<feature type="compositionally biased region" description="Basic and acidic residues" evidence="1">
    <location>
        <begin position="116"/>
        <end position="130"/>
    </location>
</feature>
<evidence type="ECO:0000313" key="3">
    <source>
        <dbReference type="Proteomes" id="UP001187343"/>
    </source>
</evidence>
<name>A0AA88Q0X4_9TELE</name>
<comment type="caution">
    <text evidence="2">The sequence shown here is derived from an EMBL/GenBank/DDBJ whole genome shotgun (WGS) entry which is preliminary data.</text>
</comment>
<feature type="region of interest" description="Disordered" evidence="1">
    <location>
        <begin position="113"/>
        <end position="149"/>
    </location>
</feature>
<feature type="region of interest" description="Disordered" evidence="1">
    <location>
        <begin position="23"/>
        <end position="42"/>
    </location>
</feature>
<evidence type="ECO:0000256" key="1">
    <source>
        <dbReference type="SAM" id="MobiDB-lite"/>
    </source>
</evidence>
<organism evidence="2 3">
    <name type="scientific">Cirrhinus molitorella</name>
    <name type="common">mud carp</name>
    <dbReference type="NCBI Taxonomy" id="172907"/>
    <lineage>
        <taxon>Eukaryota</taxon>
        <taxon>Metazoa</taxon>
        <taxon>Chordata</taxon>
        <taxon>Craniata</taxon>
        <taxon>Vertebrata</taxon>
        <taxon>Euteleostomi</taxon>
        <taxon>Actinopterygii</taxon>
        <taxon>Neopterygii</taxon>
        <taxon>Teleostei</taxon>
        <taxon>Ostariophysi</taxon>
        <taxon>Cypriniformes</taxon>
        <taxon>Cyprinidae</taxon>
        <taxon>Labeoninae</taxon>
        <taxon>Labeonini</taxon>
        <taxon>Cirrhinus</taxon>
    </lineage>
</organism>
<dbReference type="EMBL" id="JAUYZG010000004">
    <property type="protein sequence ID" value="KAK2908885.1"/>
    <property type="molecule type" value="Genomic_DNA"/>
</dbReference>
<dbReference type="Proteomes" id="UP001187343">
    <property type="component" value="Unassembled WGS sequence"/>
</dbReference>